<name>A0A399SGY9_9BACT</name>
<comment type="caution">
    <text evidence="2">The sequence shown here is derived from an EMBL/GenBank/DDBJ whole genome shotgun (WGS) entry which is preliminary data.</text>
</comment>
<accession>A0A399SGY9</accession>
<gene>
    <name evidence="2" type="ORF">D1627_07345</name>
</gene>
<keyword evidence="3" id="KW-1185">Reference proteome</keyword>
<reference evidence="3" key="1">
    <citation type="submission" date="2018-08" db="EMBL/GenBank/DDBJ databases">
        <title>Mucilaginibacter sp. MYSH2.</title>
        <authorList>
            <person name="Seo T."/>
        </authorList>
    </citation>
    <scope>NUCLEOTIDE SEQUENCE [LARGE SCALE GENOMIC DNA]</scope>
    <source>
        <strain evidence="3">KIRAN</strain>
    </source>
</reference>
<evidence type="ECO:0000313" key="2">
    <source>
        <dbReference type="EMBL" id="RIJ41823.1"/>
    </source>
</evidence>
<feature type="transmembrane region" description="Helical" evidence="1">
    <location>
        <begin position="12"/>
        <end position="30"/>
    </location>
</feature>
<evidence type="ECO:0000313" key="3">
    <source>
        <dbReference type="Proteomes" id="UP000266005"/>
    </source>
</evidence>
<dbReference type="Proteomes" id="UP000266005">
    <property type="component" value="Unassembled WGS sequence"/>
</dbReference>
<feature type="transmembrane region" description="Helical" evidence="1">
    <location>
        <begin position="36"/>
        <end position="55"/>
    </location>
</feature>
<keyword evidence="1" id="KW-0812">Transmembrane</keyword>
<proteinExistence type="predicted"/>
<dbReference type="EMBL" id="QWGE01000002">
    <property type="protein sequence ID" value="RIJ41823.1"/>
    <property type="molecule type" value="Genomic_DNA"/>
</dbReference>
<keyword evidence="1" id="KW-1133">Transmembrane helix</keyword>
<evidence type="ECO:0000256" key="1">
    <source>
        <dbReference type="SAM" id="Phobius"/>
    </source>
</evidence>
<protein>
    <submittedName>
        <fullName evidence="2">Uncharacterized protein</fullName>
    </submittedName>
</protein>
<organism evidence="2 3">
    <name type="scientific">Pontibacter oryzae</name>
    <dbReference type="NCBI Taxonomy" id="2304593"/>
    <lineage>
        <taxon>Bacteria</taxon>
        <taxon>Pseudomonadati</taxon>
        <taxon>Bacteroidota</taxon>
        <taxon>Cytophagia</taxon>
        <taxon>Cytophagales</taxon>
        <taxon>Hymenobacteraceae</taxon>
        <taxon>Pontibacter</taxon>
    </lineage>
</organism>
<keyword evidence="1" id="KW-0472">Membrane</keyword>
<sequence>MGLATAILFKHLVKFIHFSAIILIYSLIELNISGKYYSIFHGLSVSIGYNVYSIIAEVNF</sequence>
<dbReference type="AlphaFoldDB" id="A0A399SGY9"/>